<feature type="compositionally biased region" description="Polar residues" evidence="3">
    <location>
        <begin position="224"/>
        <end position="234"/>
    </location>
</feature>
<feature type="compositionally biased region" description="Polar residues" evidence="3">
    <location>
        <begin position="264"/>
        <end position="273"/>
    </location>
</feature>
<dbReference type="PANTHER" id="PTHR21765">
    <property type="entry name" value="SIMILAR TO CHROMODOMAIN-HELICASE-DNA-BINDING PROTEIN 1 (CHD-1)"/>
    <property type="match status" value="1"/>
</dbReference>
<feature type="region of interest" description="Disordered" evidence="3">
    <location>
        <begin position="224"/>
        <end position="273"/>
    </location>
</feature>
<evidence type="ECO:0000259" key="4">
    <source>
        <dbReference type="SMART" id="SM01176"/>
    </source>
</evidence>
<evidence type="ECO:0000256" key="2">
    <source>
        <dbReference type="ARBA" id="ARBA00023242"/>
    </source>
</evidence>
<gene>
    <name evidence="5" type="ORF">DR999_PMT03626</name>
</gene>
<organism evidence="5 6">
    <name type="scientific">Platysternon megacephalum</name>
    <name type="common">big-headed turtle</name>
    <dbReference type="NCBI Taxonomy" id="55544"/>
    <lineage>
        <taxon>Eukaryota</taxon>
        <taxon>Metazoa</taxon>
        <taxon>Chordata</taxon>
        <taxon>Craniata</taxon>
        <taxon>Vertebrata</taxon>
        <taxon>Euteleostomi</taxon>
        <taxon>Archelosauria</taxon>
        <taxon>Testudinata</taxon>
        <taxon>Testudines</taxon>
        <taxon>Cryptodira</taxon>
        <taxon>Durocryptodira</taxon>
        <taxon>Testudinoidea</taxon>
        <taxon>Platysternidae</taxon>
        <taxon>Platysternon</taxon>
    </lineage>
</organism>
<reference evidence="5 6" key="1">
    <citation type="submission" date="2019-04" db="EMBL/GenBank/DDBJ databases">
        <title>Draft genome of the big-headed turtle Platysternon megacephalum.</title>
        <authorList>
            <person name="Gong S."/>
        </authorList>
    </citation>
    <scope>NUCLEOTIDE SEQUENCE [LARGE SCALE GENOMIC DNA]</scope>
    <source>
        <strain evidence="5">DO16091913</strain>
        <tissue evidence="5">Muscle</tissue>
    </source>
</reference>
<accession>A0A4D9EQG3</accession>
<dbReference type="SMART" id="SM01176">
    <property type="entry name" value="DUF4208"/>
    <property type="match status" value="1"/>
</dbReference>
<dbReference type="PANTHER" id="PTHR21765:SF1">
    <property type="entry name" value="CHD1 HELICAL C-TERMINAL DOMAIN CONTAINING PROTEIN 1"/>
    <property type="match status" value="1"/>
</dbReference>
<dbReference type="STRING" id="55544.A0A4D9EQG3"/>
<evidence type="ECO:0000256" key="1">
    <source>
        <dbReference type="ARBA" id="ARBA00004123"/>
    </source>
</evidence>
<proteinExistence type="predicted"/>
<keyword evidence="2" id="KW-0539">Nucleus</keyword>
<sequence length="273" mass="31137">MEVSESGGNGLCQVEKVGPEAGQTREKISMGDRNCPAGYGTASQTTENEYLLSKVKEATPLKNSSSTIPSEHLLIRYTDGLDQDTFKICKEFLRPFKKSLRKLDLPKELPKDKKLKYTKKNLTILGDHINMFLQHYCKSWELKHWKKMLWRFVSLFSELEAKHLRKLYKYSKSNQMAKFLKLYCSSQNPDSVPIPENTKLTKLYDAWGLHGDINNMQEKLSQIQSQPSQTSLQGDSEAASMTKKRLCKTTSKTNKQRAPDKPCTISNPHGQKA</sequence>
<name>A0A4D9EQG3_9SAUR</name>
<dbReference type="InterPro" id="IPR025260">
    <property type="entry name" value="CHD1-like_C"/>
</dbReference>
<comment type="caution">
    <text evidence="5">The sequence shown here is derived from an EMBL/GenBank/DDBJ whole genome shotgun (WGS) entry which is preliminary data.</text>
</comment>
<evidence type="ECO:0000313" key="6">
    <source>
        <dbReference type="Proteomes" id="UP000297703"/>
    </source>
</evidence>
<dbReference type="GO" id="GO:0005634">
    <property type="term" value="C:nucleus"/>
    <property type="evidence" value="ECO:0007669"/>
    <property type="project" value="UniProtKB-SubCell"/>
</dbReference>
<dbReference type="InterPro" id="IPR039880">
    <property type="entry name" value="CHCT1-like"/>
</dbReference>
<dbReference type="AlphaFoldDB" id="A0A4D9EQG3"/>
<dbReference type="Proteomes" id="UP000297703">
    <property type="component" value="Unassembled WGS sequence"/>
</dbReference>
<reference evidence="5 6" key="2">
    <citation type="submission" date="2019-04" db="EMBL/GenBank/DDBJ databases">
        <title>The genome sequence of big-headed turtle.</title>
        <authorList>
            <person name="Gong S."/>
        </authorList>
    </citation>
    <scope>NUCLEOTIDE SEQUENCE [LARGE SCALE GENOMIC DNA]</scope>
    <source>
        <strain evidence="5">DO16091913</strain>
        <tissue evidence="5">Muscle</tissue>
    </source>
</reference>
<dbReference type="OrthoDB" id="9388842at2759"/>
<comment type="subcellular location">
    <subcellularLocation>
        <location evidence="1">Nucleus</location>
    </subcellularLocation>
</comment>
<dbReference type="EMBL" id="QXTE01000018">
    <property type="protein sequence ID" value="TFK12799.1"/>
    <property type="molecule type" value="Genomic_DNA"/>
</dbReference>
<protein>
    <recommendedName>
        <fullName evidence="4">Chromodomain-helicase-DNA-binding protein 1-like C-terminal domain-containing protein</fullName>
    </recommendedName>
</protein>
<evidence type="ECO:0000256" key="3">
    <source>
        <dbReference type="SAM" id="MobiDB-lite"/>
    </source>
</evidence>
<feature type="domain" description="Chromodomain-helicase-DNA-binding protein 1-like C-terminal" evidence="4">
    <location>
        <begin position="70"/>
        <end position="171"/>
    </location>
</feature>
<evidence type="ECO:0000313" key="5">
    <source>
        <dbReference type="EMBL" id="TFK12799.1"/>
    </source>
</evidence>
<keyword evidence="6" id="KW-1185">Reference proteome</keyword>
<dbReference type="Pfam" id="PF13907">
    <property type="entry name" value="CHD1-like_C"/>
    <property type="match status" value="1"/>
</dbReference>